<dbReference type="Proteomes" id="UP000501452">
    <property type="component" value="Chromosome"/>
</dbReference>
<keyword evidence="5" id="KW-1185">Reference proteome</keyword>
<sequence length="276" mass="29370">MSRPSGLPGTRPTSKIPVRPSASNRRRPPRSSPRPPRKSRRRRLPAPWPGRLLRKKLRPTSRRRRCSGPAIRPPATRRPTGRKAASRRSCGPPRPLGRTRPRRKVQSRTSLRLDLPRQVLPTTRPSGSPGRPRRSSGRSRRSPRRAAPTSSSTGSPPARRAGTAASRGPAVSCAGVSNGYVVQKDGGVLIVLRVSPGAKSTELRGAYGAEALKLKVAAPPVGGKANAEAERFLAGLVGAAPSEARVVRGASARDKTVFVGGVSAARAREAISSRLP</sequence>
<accession>A0A6G8QF88</accession>
<comment type="similarity">
    <text evidence="1 2">Belongs to the UPF0235 family.</text>
</comment>
<evidence type="ECO:0000256" key="3">
    <source>
        <dbReference type="SAM" id="MobiDB-lite"/>
    </source>
</evidence>
<dbReference type="HAMAP" id="MF_00634">
    <property type="entry name" value="UPF0235"/>
    <property type="match status" value="1"/>
</dbReference>
<feature type="compositionally biased region" description="Low complexity" evidence="3">
    <location>
        <begin position="145"/>
        <end position="161"/>
    </location>
</feature>
<evidence type="ECO:0000313" key="4">
    <source>
        <dbReference type="EMBL" id="QIN85130.1"/>
    </source>
</evidence>
<dbReference type="AlphaFoldDB" id="A0A6G8QF88"/>
<dbReference type="PANTHER" id="PTHR13420">
    <property type="entry name" value="UPF0235 PROTEIN C15ORF40"/>
    <property type="match status" value="1"/>
</dbReference>
<evidence type="ECO:0000256" key="1">
    <source>
        <dbReference type="ARBA" id="ARBA00010364"/>
    </source>
</evidence>
<evidence type="ECO:0000313" key="5">
    <source>
        <dbReference type="Proteomes" id="UP000501452"/>
    </source>
</evidence>
<name>A0A6G8QF88_9ACTN</name>
<dbReference type="Pfam" id="PF02594">
    <property type="entry name" value="DUF167"/>
    <property type="match status" value="1"/>
</dbReference>
<dbReference type="SMART" id="SM01152">
    <property type="entry name" value="DUF167"/>
    <property type="match status" value="1"/>
</dbReference>
<dbReference type="InterPro" id="IPR036591">
    <property type="entry name" value="YggU-like_sf"/>
</dbReference>
<dbReference type="PANTHER" id="PTHR13420:SF7">
    <property type="entry name" value="UPF0235 PROTEIN C15ORF40"/>
    <property type="match status" value="1"/>
</dbReference>
<feature type="compositionally biased region" description="Basic residues" evidence="3">
    <location>
        <begin position="52"/>
        <end position="66"/>
    </location>
</feature>
<proteinExistence type="inferred from homology"/>
<dbReference type="GO" id="GO:0005737">
    <property type="term" value="C:cytoplasm"/>
    <property type="evidence" value="ECO:0007669"/>
    <property type="project" value="TreeGrafter"/>
</dbReference>
<feature type="compositionally biased region" description="Low complexity" evidence="3">
    <location>
        <begin position="68"/>
        <end position="78"/>
    </location>
</feature>
<dbReference type="InterPro" id="IPR003746">
    <property type="entry name" value="DUF167"/>
</dbReference>
<protein>
    <recommendedName>
        <fullName evidence="2">UPF0235 protein GBA63_10695</fullName>
    </recommendedName>
</protein>
<dbReference type="SUPFAM" id="SSF69786">
    <property type="entry name" value="YggU-like"/>
    <property type="match status" value="1"/>
</dbReference>
<feature type="compositionally biased region" description="Low complexity" evidence="3">
    <location>
        <begin position="121"/>
        <end position="130"/>
    </location>
</feature>
<gene>
    <name evidence="4" type="ORF">GBA63_10695</name>
</gene>
<dbReference type="NCBIfam" id="TIGR00251">
    <property type="entry name" value="DUF167 family protein"/>
    <property type="match status" value="1"/>
</dbReference>
<evidence type="ECO:0000256" key="2">
    <source>
        <dbReference type="HAMAP-Rule" id="MF_00634"/>
    </source>
</evidence>
<feature type="compositionally biased region" description="Basic residues" evidence="3">
    <location>
        <begin position="131"/>
        <end position="144"/>
    </location>
</feature>
<reference evidence="4 5" key="1">
    <citation type="submission" date="2019-10" db="EMBL/GenBank/DDBJ databases">
        <title>Rubrobacter sp nov SCSIO 52090 isolated from a deep-sea sediment in the South China Sea.</title>
        <authorList>
            <person name="Chen R.W."/>
        </authorList>
    </citation>
    <scope>NUCLEOTIDE SEQUENCE [LARGE SCALE GENOMIC DNA]</scope>
    <source>
        <strain evidence="4 5">SCSIO 52909</strain>
    </source>
</reference>
<dbReference type="EMBL" id="CP045119">
    <property type="protein sequence ID" value="QIN85130.1"/>
    <property type="molecule type" value="Genomic_DNA"/>
</dbReference>
<feature type="compositionally biased region" description="Basic residues" evidence="3">
    <location>
        <begin position="97"/>
        <end position="106"/>
    </location>
</feature>
<feature type="region of interest" description="Disordered" evidence="3">
    <location>
        <begin position="1"/>
        <end position="170"/>
    </location>
</feature>
<dbReference type="Gene3D" id="3.30.1200.10">
    <property type="entry name" value="YggU-like"/>
    <property type="match status" value="1"/>
</dbReference>
<feature type="compositionally biased region" description="Basic residues" evidence="3">
    <location>
        <begin position="24"/>
        <end position="44"/>
    </location>
</feature>
<organism evidence="4 5">
    <name type="scientific">Rubrobacter tropicus</name>
    <dbReference type="NCBI Taxonomy" id="2653851"/>
    <lineage>
        <taxon>Bacteria</taxon>
        <taxon>Bacillati</taxon>
        <taxon>Actinomycetota</taxon>
        <taxon>Rubrobacteria</taxon>
        <taxon>Rubrobacterales</taxon>
        <taxon>Rubrobacteraceae</taxon>
        <taxon>Rubrobacter</taxon>
    </lineage>
</organism>
<dbReference type="KEGG" id="rub:GBA63_10695"/>